<comment type="caution">
    <text evidence="4">The sequence shown here is derived from an EMBL/GenBank/DDBJ whole genome shotgun (WGS) entry which is preliminary data.</text>
</comment>
<reference evidence="4 5" key="1">
    <citation type="journal article" date="2022" name="Int. J. Syst. Evol. Microbiol.">
        <title>Pseudomonas aegrilactucae sp. nov. and Pseudomonas morbosilactucae sp. nov., pathogens causing bacterial rot of lettuce in Japan.</title>
        <authorList>
            <person name="Sawada H."/>
            <person name="Fujikawa T."/>
            <person name="Satou M."/>
        </authorList>
    </citation>
    <scope>NUCLEOTIDE SEQUENCE [LARGE SCALE GENOMIC DNA]</scope>
    <source>
        <strain evidence="4 5">MAFF 302030</strain>
    </source>
</reference>
<dbReference type="Gene3D" id="1.20.120.160">
    <property type="entry name" value="HPT domain"/>
    <property type="match status" value="1"/>
</dbReference>
<accession>A0A9X1YX95</accession>
<dbReference type="SUPFAM" id="SSF47226">
    <property type="entry name" value="Histidine-containing phosphotransfer domain, HPT domain"/>
    <property type="match status" value="1"/>
</dbReference>
<evidence type="ECO:0000313" key="4">
    <source>
        <dbReference type="EMBL" id="MCK9798752.1"/>
    </source>
</evidence>
<dbReference type="AlphaFoldDB" id="A0A9X1YX95"/>
<feature type="domain" description="HPt" evidence="3">
    <location>
        <begin position="1"/>
        <end position="74"/>
    </location>
</feature>
<evidence type="ECO:0000259" key="3">
    <source>
        <dbReference type="PROSITE" id="PS50894"/>
    </source>
</evidence>
<evidence type="ECO:0000256" key="1">
    <source>
        <dbReference type="ARBA" id="ARBA00023012"/>
    </source>
</evidence>
<evidence type="ECO:0000313" key="5">
    <source>
        <dbReference type="Proteomes" id="UP001155059"/>
    </source>
</evidence>
<gene>
    <name evidence="4" type="ORF">M1B34_13725</name>
</gene>
<reference evidence="4 5" key="2">
    <citation type="journal article" date="2023" name="Plant Pathol.">
        <title>Dismantling and reorganizing Pseudomonas marginalis sensu#lato.</title>
        <authorList>
            <person name="Sawada H."/>
            <person name="Fujikawa T."/>
            <person name="Satou M."/>
        </authorList>
    </citation>
    <scope>NUCLEOTIDE SEQUENCE [LARGE SCALE GENOMIC DNA]</scope>
    <source>
        <strain evidence="4 5">MAFF 302030</strain>
    </source>
</reference>
<dbReference type="InterPro" id="IPR008207">
    <property type="entry name" value="Sig_transdc_His_kin_Hpt_dom"/>
</dbReference>
<organism evidence="4 5">
    <name type="scientific">Pseudomonas morbosilactucae</name>
    <dbReference type="NCBI Taxonomy" id="2938197"/>
    <lineage>
        <taxon>Bacteria</taxon>
        <taxon>Pseudomonadati</taxon>
        <taxon>Pseudomonadota</taxon>
        <taxon>Gammaproteobacteria</taxon>
        <taxon>Pseudomonadales</taxon>
        <taxon>Pseudomonadaceae</taxon>
        <taxon>Pseudomonas</taxon>
    </lineage>
</organism>
<dbReference type="Proteomes" id="UP001155059">
    <property type="component" value="Unassembled WGS sequence"/>
</dbReference>
<dbReference type="GO" id="GO:0004672">
    <property type="term" value="F:protein kinase activity"/>
    <property type="evidence" value="ECO:0007669"/>
    <property type="project" value="UniProtKB-ARBA"/>
</dbReference>
<keyword evidence="1" id="KW-0902">Two-component regulatory system</keyword>
<keyword evidence="2" id="KW-0597">Phosphoprotein</keyword>
<feature type="modified residue" description="Phosphohistidine" evidence="2">
    <location>
        <position position="21"/>
    </location>
</feature>
<protein>
    <submittedName>
        <fullName evidence="4">Hpt domain-containing protein</fullName>
    </submittedName>
</protein>
<dbReference type="Pfam" id="PF01627">
    <property type="entry name" value="Hpt"/>
    <property type="match status" value="1"/>
</dbReference>
<name>A0A9X1YX95_9PSED</name>
<dbReference type="EMBL" id="JALQCW010000030">
    <property type="protein sequence ID" value="MCK9798752.1"/>
    <property type="molecule type" value="Genomic_DNA"/>
</dbReference>
<dbReference type="PROSITE" id="PS50894">
    <property type="entry name" value="HPT"/>
    <property type="match status" value="1"/>
</dbReference>
<dbReference type="GO" id="GO:0000160">
    <property type="term" value="P:phosphorelay signal transduction system"/>
    <property type="evidence" value="ECO:0007669"/>
    <property type="project" value="UniProtKB-KW"/>
</dbReference>
<proteinExistence type="predicted"/>
<evidence type="ECO:0000256" key="2">
    <source>
        <dbReference type="PROSITE-ProRule" id="PRU00110"/>
    </source>
</evidence>
<dbReference type="InterPro" id="IPR036641">
    <property type="entry name" value="HPT_dom_sf"/>
</dbReference>
<sequence>MRQVSAALDQGNSQVAAECLHRIAGAMGAVRATDMARIGAELECRLQETPLSAALSLEVQHLLGRIDELMVALE</sequence>